<organism evidence="5 6">
    <name type="scientific">Streptomyces plumbiresistens</name>
    <dbReference type="NCBI Taxonomy" id="511811"/>
    <lineage>
        <taxon>Bacteria</taxon>
        <taxon>Bacillati</taxon>
        <taxon>Actinomycetota</taxon>
        <taxon>Actinomycetes</taxon>
        <taxon>Kitasatosporales</taxon>
        <taxon>Streptomycetaceae</taxon>
        <taxon>Streptomyces</taxon>
    </lineage>
</organism>
<reference evidence="6" key="1">
    <citation type="journal article" date="2019" name="Int. J. Syst. Evol. Microbiol.">
        <title>The Global Catalogue of Microorganisms (GCM) 10K type strain sequencing project: providing services to taxonomists for standard genome sequencing and annotation.</title>
        <authorList>
            <consortium name="The Broad Institute Genomics Platform"/>
            <consortium name="The Broad Institute Genome Sequencing Center for Infectious Disease"/>
            <person name="Wu L."/>
            <person name="Ma J."/>
        </authorList>
    </citation>
    <scope>NUCLEOTIDE SEQUENCE [LARGE SCALE GENOMIC DNA]</scope>
    <source>
        <strain evidence="6">JCM 16924</strain>
    </source>
</reference>
<dbReference type="InterPro" id="IPR000792">
    <property type="entry name" value="Tscrpt_reg_LuxR_C"/>
</dbReference>
<evidence type="ECO:0000259" key="4">
    <source>
        <dbReference type="PROSITE" id="PS50043"/>
    </source>
</evidence>
<keyword evidence="1" id="KW-0805">Transcription regulation</keyword>
<evidence type="ECO:0000256" key="1">
    <source>
        <dbReference type="ARBA" id="ARBA00023015"/>
    </source>
</evidence>
<evidence type="ECO:0000313" key="5">
    <source>
        <dbReference type="EMBL" id="GAA4009359.1"/>
    </source>
</evidence>
<dbReference type="PRINTS" id="PR00038">
    <property type="entry name" value="HTHLUXR"/>
</dbReference>
<dbReference type="SUPFAM" id="SSF55874">
    <property type="entry name" value="ATPase domain of HSP90 chaperone/DNA topoisomerase II/histidine kinase"/>
    <property type="match status" value="1"/>
</dbReference>
<accession>A0ABP7SB64</accession>
<dbReference type="InterPro" id="IPR036388">
    <property type="entry name" value="WH-like_DNA-bd_sf"/>
</dbReference>
<dbReference type="Gene3D" id="3.30.565.10">
    <property type="entry name" value="Histidine kinase-like ATPase, C-terminal domain"/>
    <property type="match status" value="1"/>
</dbReference>
<comment type="caution">
    <text evidence="5">The sequence shown here is derived from an EMBL/GenBank/DDBJ whole genome shotgun (WGS) entry which is preliminary data.</text>
</comment>
<evidence type="ECO:0000256" key="2">
    <source>
        <dbReference type="ARBA" id="ARBA00023125"/>
    </source>
</evidence>
<keyword evidence="2" id="KW-0238">DNA-binding</keyword>
<dbReference type="EMBL" id="BAAAZX010000018">
    <property type="protein sequence ID" value="GAA4009359.1"/>
    <property type="molecule type" value="Genomic_DNA"/>
</dbReference>
<dbReference type="PROSITE" id="PS50043">
    <property type="entry name" value="HTH_LUXR_2"/>
    <property type="match status" value="1"/>
</dbReference>
<proteinExistence type="predicted"/>
<dbReference type="InterPro" id="IPR036890">
    <property type="entry name" value="HATPase_C_sf"/>
</dbReference>
<dbReference type="SUPFAM" id="SSF46894">
    <property type="entry name" value="C-terminal effector domain of the bipartite response regulators"/>
    <property type="match status" value="1"/>
</dbReference>
<feature type="domain" description="HTH luxR-type" evidence="4">
    <location>
        <begin position="360"/>
        <end position="425"/>
    </location>
</feature>
<dbReference type="PANTHER" id="PTHR44688">
    <property type="entry name" value="DNA-BINDING TRANSCRIPTIONAL ACTIVATOR DEVR_DOSR"/>
    <property type="match status" value="1"/>
</dbReference>
<dbReference type="RefSeq" id="WP_345567194.1">
    <property type="nucleotide sequence ID" value="NZ_BAAAZX010000018.1"/>
</dbReference>
<keyword evidence="6" id="KW-1185">Reference proteome</keyword>
<keyword evidence="3" id="KW-0804">Transcription</keyword>
<dbReference type="PANTHER" id="PTHR44688:SF16">
    <property type="entry name" value="DNA-BINDING TRANSCRIPTIONAL ACTIVATOR DEVR_DOSR"/>
    <property type="match status" value="1"/>
</dbReference>
<name>A0ABP7SB64_9ACTN</name>
<dbReference type="CDD" id="cd06170">
    <property type="entry name" value="LuxR_C_like"/>
    <property type="match status" value="1"/>
</dbReference>
<sequence length="432" mass="45476">MAYIDLTAAIDVIQAPLGETLQHLSIALAQATPHRALADLSSNCSYAPFKTHGESPGEPGSVITVADVAALRSRVPQRGSWQGRAQLAGVDVPVLSLASDVTEQGALLVLVLTGDVPVHEECVASAQALWDLLTAHREGLRAAAIPGLMAGSRAAAAARAVTIAELGDAHGTALTALLGVLRDRALPDTNARTRAIDLAVSALAELRSRAELDQALMEERAGDAFARLAESLRRILRAGGVRLDLGTPGAEEGVDRLLPCDVTTTVCAAVRAAVYAAVEDQGHGPDGVRRIHVGWRVGTSELRATVRDNGPGTLSRGALDARRVTDRLAPLGGRLDVDAVPGWGTTMTIEVPLAPPDTPRNDALSVLGMRELEVLGHLARGRRNKDIAQELHISESTVKFHVTKILDKLGVRTRGEAAALARESAAPDRREP</sequence>
<gene>
    <name evidence="5" type="ORF">GCM10022232_57650</name>
</gene>
<evidence type="ECO:0000313" key="6">
    <source>
        <dbReference type="Proteomes" id="UP001500456"/>
    </source>
</evidence>
<dbReference type="SMART" id="SM00421">
    <property type="entry name" value="HTH_LUXR"/>
    <property type="match status" value="1"/>
</dbReference>
<evidence type="ECO:0000256" key="3">
    <source>
        <dbReference type="ARBA" id="ARBA00023163"/>
    </source>
</evidence>
<dbReference type="Proteomes" id="UP001500456">
    <property type="component" value="Unassembled WGS sequence"/>
</dbReference>
<protein>
    <submittedName>
        <fullName evidence="5">Response regulator transcription factor</fullName>
    </submittedName>
</protein>
<dbReference type="InterPro" id="IPR016032">
    <property type="entry name" value="Sig_transdc_resp-reg_C-effctor"/>
</dbReference>
<dbReference type="Pfam" id="PF00196">
    <property type="entry name" value="GerE"/>
    <property type="match status" value="1"/>
</dbReference>
<dbReference type="Gene3D" id="1.10.10.10">
    <property type="entry name" value="Winged helix-like DNA-binding domain superfamily/Winged helix DNA-binding domain"/>
    <property type="match status" value="1"/>
</dbReference>